<dbReference type="PROSITE" id="PS50893">
    <property type="entry name" value="ABC_TRANSPORTER_2"/>
    <property type="match status" value="1"/>
</dbReference>
<evidence type="ECO:0000256" key="3">
    <source>
        <dbReference type="ARBA" id="ARBA00022741"/>
    </source>
</evidence>
<name>A0A9W6CRN1_XANFL</name>
<dbReference type="Proteomes" id="UP001144397">
    <property type="component" value="Unassembled WGS sequence"/>
</dbReference>
<dbReference type="EMBL" id="BSDO01000006">
    <property type="protein sequence ID" value="GLI24037.1"/>
    <property type="molecule type" value="Genomic_DNA"/>
</dbReference>
<dbReference type="EMBL" id="JAVDPY010000007">
    <property type="protein sequence ID" value="MDR6335410.1"/>
    <property type="molecule type" value="Genomic_DNA"/>
</dbReference>
<dbReference type="GO" id="GO:0015658">
    <property type="term" value="F:branched-chain amino acid transmembrane transporter activity"/>
    <property type="evidence" value="ECO:0007669"/>
    <property type="project" value="TreeGrafter"/>
</dbReference>
<dbReference type="PANTHER" id="PTHR43820:SF4">
    <property type="entry name" value="HIGH-AFFINITY BRANCHED-CHAIN AMINO ACID TRANSPORT ATP-BINDING PROTEIN LIVF"/>
    <property type="match status" value="1"/>
</dbReference>
<dbReference type="InterPro" id="IPR017871">
    <property type="entry name" value="ABC_transporter-like_CS"/>
</dbReference>
<organism evidence="7 9">
    <name type="scientific">Xanthobacter flavus</name>
    <dbReference type="NCBI Taxonomy" id="281"/>
    <lineage>
        <taxon>Bacteria</taxon>
        <taxon>Pseudomonadati</taxon>
        <taxon>Pseudomonadota</taxon>
        <taxon>Alphaproteobacteria</taxon>
        <taxon>Hyphomicrobiales</taxon>
        <taxon>Xanthobacteraceae</taxon>
        <taxon>Xanthobacter</taxon>
    </lineage>
</organism>
<dbReference type="GeneID" id="95764489"/>
<dbReference type="RefSeq" id="WP_281808859.1">
    <property type="nucleotide sequence ID" value="NZ_BSDO01000006.1"/>
</dbReference>
<dbReference type="InterPro" id="IPR052156">
    <property type="entry name" value="BCAA_Transport_ATP-bd_LivF"/>
</dbReference>
<comment type="caution">
    <text evidence="7">The sequence shown here is derived from an EMBL/GenBank/DDBJ whole genome shotgun (WGS) entry which is preliminary data.</text>
</comment>
<keyword evidence="2" id="KW-0813">Transport</keyword>
<evidence type="ECO:0000313" key="7">
    <source>
        <dbReference type="EMBL" id="GLI24037.1"/>
    </source>
</evidence>
<dbReference type="CDD" id="cd03224">
    <property type="entry name" value="ABC_TM1139_LivF_branched"/>
    <property type="match status" value="1"/>
</dbReference>
<evidence type="ECO:0000313" key="10">
    <source>
        <dbReference type="Proteomes" id="UP001245370"/>
    </source>
</evidence>
<dbReference type="SUPFAM" id="SSF52540">
    <property type="entry name" value="P-loop containing nucleoside triphosphate hydrolases"/>
    <property type="match status" value="1"/>
</dbReference>
<dbReference type="SMART" id="SM00382">
    <property type="entry name" value="AAA"/>
    <property type="match status" value="1"/>
</dbReference>
<dbReference type="GO" id="GO:0015807">
    <property type="term" value="P:L-amino acid transport"/>
    <property type="evidence" value="ECO:0007669"/>
    <property type="project" value="TreeGrafter"/>
</dbReference>
<evidence type="ECO:0000313" key="9">
    <source>
        <dbReference type="Proteomes" id="UP001144397"/>
    </source>
</evidence>
<evidence type="ECO:0000256" key="5">
    <source>
        <dbReference type="ARBA" id="ARBA00022970"/>
    </source>
</evidence>
<reference evidence="8 10" key="2">
    <citation type="submission" date="2023-07" db="EMBL/GenBank/DDBJ databases">
        <title>Genomic Encyclopedia of Type Strains, Phase IV (KMG-IV): sequencing the most valuable type-strain genomes for metagenomic binning, comparative biology and taxonomic classification.</title>
        <authorList>
            <person name="Goeker M."/>
        </authorList>
    </citation>
    <scope>NUCLEOTIDE SEQUENCE [LARGE SCALE GENOMIC DNA]</scope>
    <source>
        <strain evidence="8 10">DSM 338</strain>
    </source>
</reference>
<accession>A0A9W6CRN1</accession>
<dbReference type="Pfam" id="PF00005">
    <property type="entry name" value="ABC_tran"/>
    <property type="match status" value="1"/>
</dbReference>
<dbReference type="PANTHER" id="PTHR43820">
    <property type="entry name" value="HIGH-AFFINITY BRANCHED-CHAIN AMINO ACID TRANSPORT ATP-BINDING PROTEIN LIVF"/>
    <property type="match status" value="1"/>
</dbReference>
<dbReference type="Proteomes" id="UP001245370">
    <property type="component" value="Unassembled WGS sequence"/>
</dbReference>
<dbReference type="PROSITE" id="PS00211">
    <property type="entry name" value="ABC_TRANSPORTER_1"/>
    <property type="match status" value="1"/>
</dbReference>
<proteinExistence type="inferred from homology"/>
<evidence type="ECO:0000256" key="4">
    <source>
        <dbReference type="ARBA" id="ARBA00022840"/>
    </source>
</evidence>
<protein>
    <submittedName>
        <fullName evidence="7">ABC transporter ATP-binding protein</fullName>
    </submittedName>
    <submittedName>
        <fullName evidence="8">Branched-chain amino acid transport system ATP-binding protein</fullName>
    </submittedName>
</protein>
<evidence type="ECO:0000256" key="2">
    <source>
        <dbReference type="ARBA" id="ARBA00022448"/>
    </source>
</evidence>
<evidence type="ECO:0000259" key="6">
    <source>
        <dbReference type="PROSITE" id="PS50893"/>
    </source>
</evidence>
<dbReference type="Gene3D" id="3.40.50.300">
    <property type="entry name" value="P-loop containing nucleotide triphosphate hydrolases"/>
    <property type="match status" value="1"/>
</dbReference>
<dbReference type="InterPro" id="IPR003593">
    <property type="entry name" value="AAA+_ATPase"/>
</dbReference>
<evidence type="ECO:0000313" key="8">
    <source>
        <dbReference type="EMBL" id="MDR6335410.1"/>
    </source>
</evidence>
<comment type="similarity">
    <text evidence="1">Belongs to the ABC transporter superfamily.</text>
</comment>
<keyword evidence="10" id="KW-1185">Reference proteome</keyword>
<dbReference type="InterPro" id="IPR027417">
    <property type="entry name" value="P-loop_NTPase"/>
</dbReference>
<dbReference type="GO" id="GO:0005524">
    <property type="term" value="F:ATP binding"/>
    <property type="evidence" value="ECO:0007669"/>
    <property type="project" value="UniProtKB-KW"/>
</dbReference>
<evidence type="ECO:0000256" key="1">
    <source>
        <dbReference type="ARBA" id="ARBA00005417"/>
    </source>
</evidence>
<dbReference type="GO" id="GO:0016887">
    <property type="term" value="F:ATP hydrolysis activity"/>
    <property type="evidence" value="ECO:0007669"/>
    <property type="project" value="InterPro"/>
</dbReference>
<reference evidence="7" key="1">
    <citation type="submission" date="2022-12" db="EMBL/GenBank/DDBJ databases">
        <title>Reference genome sequencing for broad-spectrum identification of bacterial and archaeal isolates by mass spectrometry.</title>
        <authorList>
            <person name="Sekiguchi Y."/>
            <person name="Tourlousse D.M."/>
        </authorList>
    </citation>
    <scope>NUCLEOTIDE SEQUENCE</scope>
    <source>
        <strain evidence="7">301</strain>
    </source>
</reference>
<keyword evidence="4 7" id="KW-0067">ATP-binding</keyword>
<feature type="domain" description="ABC transporter" evidence="6">
    <location>
        <begin position="15"/>
        <end position="247"/>
    </location>
</feature>
<sequence>MSRTQGPRPEASRRLSVSGVTTGYVRADVLHDVSIEAKPGRITCILGANGAGKSTLIRSILGLTPVRRGSVAFGGDTITNLATHRIAALGIATVPEGNRVLPRMSVLENLKVGGLLEKDRHRLAARMERMFETFPRLKERRNQLAGTLSGGERSMLSIARGLMTDPELIVFDEPSLGLSPLFVSEVFRIVRQLKEEGYTILLVEQNVRQTLDVADDGYVLAQGRVVAAGTSAALAADGELHKAYFGVH</sequence>
<keyword evidence="5" id="KW-0029">Amino-acid transport</keyword>
<keyword evidence="3" id="KW-0547">Nucleotide-binding</keyword>
<dbReference type="AlphaFoldDB" id="A0A9W6CRN1"/>
<dbReference type="InterPro" id="IPR003439">
    <property type="entry name" value="ABC_transporter-like_ATP-bd"/>
</dbReference>
<gene>
    <name evidence="8" type="ORF">GGQ86_003905</name>
    <name evidence="7" type="ORF">XFLAVUS301_37110</name>
</gene>